<evidence type="ECO:0000313" key="4">
    <source>
        <dbReference type="Proteomes" id="UP000011087"/>
    </source>
</evidence>
<dbReference type="HOGENOM" id="CLU_856490_0_0_1"/>
<organism evidence="2">
    <name type="scientific">Guillardia theta (strain CCMP2712)</name>
    <name type="common">Cryptophyte</name>
    <dbReference type="NCBI Taxonomy" id="905079"/>
    <lineage>
        <taxon>Eukaryota</taxon>
        <taxon>Cryptophyceae</taxon>
        <taxon>Pyrenomonadales</taxon>
        <taxon>Geminigeraceae</taxon>
        <taxon>Guillardia</taxon>
    </lineage>
</organism>
<dbReference type="RefSeq" id="XP_005839611.1">
    <property type="nucleotide sequence ID" value="XM_005839554.1"/>
</dbReference>
<keyword evidence="4" id="KW-1185">Reference proteome</keyword>
<evidence type="ECO:0000313" key="3">
    <source>
        <dbReference type="EnsemblProtists" id="EKX52631"/>
    </source>
</evidence>
<protein>
    <submittedName>
        <fullName evidence="2 3">Uncharacterized protein</fullName>
    </submittedName>
</protein>
<feature type="compositionally biased region" description="Low complexity" evidence="1">
    <location>
        <begin position="267"/>
        <end position="277"/>
    </location>
</feature>
<feature type="compositionally biased region" description="Basic and acidic residues" evidence="1">
    <location>
        <begin position="1"/>
        <end position="12"/>
    </location>
</feature>
<dbReference type="Proteomes" id="UP000011087">
    <property type="component" value="Unassembled WGS sequence"/>
</dbReference>
<name>L1JVM2_GUITC</name>
<reference evidence="3" key="3">
    <citation type="submission" date="2015-06" db="UniProtKB">
        <authorList>
            <consortium name="EnsemblProtists"/>
        </authorList>
    </citation>
    <scope>IDENTIFICATION</scope>
</reference>
<evidence type="ECO:0000313" key="2">
    <source>
        <dbReference type="EMBL" id="EKX52631.1"/>
    </source>
</evidence>
<accession>L1JVM2</accession>
<reference evidence="4" key="2">
    <citation type="submission" date="2012-11" db="EMBL/GenBank/DDBJ databases">
        <authorList>
            <person name="Kuo A."/>
            <person name="Curtis B.A."/>
            <person name="Tanifuji G."/>
            <person name="Burki F."/>
            <person name="Gruber A."/>
            <person name="Irimia M."/>
            <person name="Maruyama S."/>
            <person name="Arias M.C."/>
            <person name="Ball S.G."/>
            <person name="Gile G.H."/>
            <person name="Hirakawa Y."/>
            <person name="Hopkins J.F."/>
            <person name="Rensing S.A."/>
            <person name="Schmutz J."/>
            <person name="Symeonidi A."/>
            <person name="Elias M."/>
            <person name="Eveleigh R.J."/>
            <person name="Herman E.K."/>
            <person name="Klute M.J."/>
            <person name="Nakayama T."/>
            <person name="Obornik M."/>
            <person name="Reyes-Prieto A."/>
            <person name="Armbrust E.V."/>
            <person name="Aves S.J."/>
            <person name="Beiko R.G."/>
            <person name="Coutinho P."/>
            <person name="Dacks J.B."/>
            <person name="Durnford D.G."/>
            <person name="Fast N.M."/>
            <person name="Green B.R."/>
            <person name="Grisdale C."/>
            <person name="Hempe F."/>
            <person name="Henrissat B."/>
            <person name="Hoppner M.P."/>
            <person name="Ishida K.-I."/>
            <person name="Kim E."/>
            <person name="Koreny L."/>
            <person name="Kroth P.G."/>
            <person name="Liu Y."/>
            <person name="Malik S.-B."/>
            <person name="Maier U.G."/>
            <person name="McRose D."/>
            <person name="Mock T."/>
            <person name="Neilson J.A."/>
            <person name="Onodera N.T."/>
            <person name="Poole A.M."/>
            <person name="Pritham E.J."/>
            <person name="Richards T.A."/>
            <person name="Rocap G."/>
            <person name="Roy S.W."/>
            <person name="Sarai C."/>
            <person name="Schaack S."/>
            <person name="Shirato S."/>
            <person name="Slamovits C.H."/>
            <person name="Spencer D.F."/>
            <person name="Suzuki S."/>
            <person name="Worden A.Z."/>
            <person name="Zauner S."/>
            <person name="Barry K."/>
            <person name="Bell C."/>
            <person name="Bharti A.K."/>
            <person name="Crow J.A."/>
            <person name="Grimwood J."/>
            <person name="Kramer R."/>
            <person name="Lindquist E."/>
            <person name="Lucas S."/>
            <person name="Salamov A."/>
            <person name="McFadden G.I."/>
            <person name="Lane C.E."/>
            <person name="Keeling P.J."/>
            <person name="Gray M.W."/>
            <person name="Grigoriev I.V."/>
            <person name="Archibald J.M."/>
        </authorList>
    </citation>
    <scope>NUCLEOTIDE SEQUENCE</scope>
    <source>
        <strain evidence="4">CCMP2712</strain>
    </source>
</reference>
<dbReference type="GeneID" id="17309368"/>
<dbReference type="EMBL" id="JH992972">
    <property type="protein sequence ID" value="EKX52631.1"/>
    <property type="molecule type" value="Genomic_DNA"/>
</dbReference>
<feature type="region of interest" description="Disordered" evidence="1">
    <location>
        <begin position="267"/>
        <end position="286"/>
    </location>
</feature>
<dbReference type="PaxDb" id="55529-EKX52631"/>
<gene>
    <name evidence="2" type="ORF">GUITHDRAFT_101792</name>
</gene>
<sequence>MLHESSTRKEKSPPAPRHACPEGITIVTAAMDLPSEWASPQRQGSHYAAGISQLLSLRCPTVALVDSQVKQQVMLEETDVLLTPTLEKQDLSNLAFFHRMRSMRTETWKSEGWKVLPESADYLALVLLKFPLAWPGLRDNKVLVSVYRAKQRFCWDPSVSELGGLPCKELPQFTGKGYNSSIPADQGILRWESSPDIGEEQEWTGLEYITATHMRMTEGPCVALVTENLTASERRLTEPTIADMRLYCTDKVYETSWLAYEQVGTASSSSKTPAGSSRCVEGSHGHAGAGARVSVREYLEDGGLLLGAGYMPDRYFDPCLQTTVR</sequence>
<dbReference type="EnsemblProtists" id="EKX52631">
    <property type="protein sequence ID" value="EKX52631"/>
    <property type="gene ID" value="GUITHDRAFT_101792"/>
</dbReference>
<dbReference type="KEGG" id="gtt:GUITHDRAFT_101792"/>
<evidence type="ECO:0000256" key="1">
    <source>
        <dbReference type="SAM" id="MobiDB-lite"/>
    </source>
</evidence>
<reference evidence="2 4" key="1">
    <citation type="journal article" date="2012" name="Nature">
        <title>Algal genomes reveal evolutionary mosaicism and the fate of nucleomorphs.</title>
        <authorList>
            <consortium name="DOE Joint Genome Institute"/>
            <person name="Curtis B.A."/>
            <person name="Tanifuji G."/>
            <person name="Burki F."/>
            <person name="Gruber A."/>
            <person name="Irimia M."/>
            <person name="Maruyama S."/>
            <person name="Arias M.C."/>
            <person name="Ball S.G."/>
            <person name="Gile G.H."/>
            <person name="Hirakawa Y."/>
            <person name="Hopkins J.F."/>
            <person name="Kuo A."/>
            <person name="Rensing S.A."/>
            <person name="Schmutz J."/>
            <person name="Symeonidi A."/>
            <person name="Elias M."/>
            <person name="Eveleigh R.J."/>
            <person name="Herman E.K."/>
            <person name="Klute M.J."/>
            <person name="Nakayama T."/>
            <person name="Obornik M."/>
            <person name="Reyes-Prieto A."/>
            <person name="Armbrust E.V."/>
            <person name="Aves S.J."/>
            <person name="Beiko R.G."/>
            <person name="Coutinho P."/>
            <person name="Dacks J.B."/>
            <person name="Durnford D.G."/>
            <person name="Fast N.M."/>
            <person name="Green B.R."/>
            <person name="Grisdale C.J."/>
            <person name="Hempel F."/>
            <person name="Henrissat B."/>
            <person name="Hoppner M.P."/>
            <person name="Ishida K."/>
            <person name="Kim E."/>
            <person name="Koreny L."/>
            <person name="Kroth P.G."/>
            <person name="Liu Y."/>
            <person name="Malik S.B."/>
            <person name="Maier U.G."/>
            <person name="McRose D."/>
            <person name="Mock T."/>
            <person name="Neilson J.A."/>
            <person name="Onodera N.T."/>
            <person name="Poole A.M."/>
            <person name="Pritham E.J."/>
            <person name="Richards T.A."/>
            <person name="Rocap G."/>
            <person name="Roy S.W."/>
            <person name="Sarai C."/>
            <person name="Schaack S."/>
            <person name="Shirato S."/>
            <person name="Slamovits C.H."/>
            <person name="Spencer D.F."/>
            <person name="Suzuki S."/>
            <person name="Worden A.Z."/>
            <person name="Zauner S."/>
            <person name="Barry K."/>
            <person name="Bell C."/>
            <person name="Bharti A.K."/>
            <person name="Crow J.A."/>
            <person name="Grimwood J."/>
            <person name="Kramer R."/>
            <person name="Lindquist E."/>
            <person name="Lucas S."/>
            <person name="Salamov A."/>
            <person name="McFadden G.I."/>
            <person name="Lane C.E."/>
            <person name="Keeling P.J."/>
            <person name="Gray M.W."/>
            <person name="Grigoriev I.V."/>
            <person name="Archibald J.M."/>
        </authorList>
    </citation>
    <scope>NUCLEOTIDE SEQUENCE</scope>
    <source>
        <strain evidence="2 4">CCMP2712</strain>
    </source>
</reference>
<proteinExistence type="predicted"/>
<feature type="region of interest" description="Disordered" evidence="1">
    <location>
        <begin position="1"/>
        <end position="20"/>
    </location>
</feature>
<dbReference type="AlphaFoldDB" id="L1JVM2"/>